<evidence type="ECO:0000313" key="1">
    <source>
        <dbReference type="EMBL" id="CAI9299054.1"/>
    </source>
</evidence>
<dbReference type="EMBL" id="OX465084">
    <property type="protein sequence ID" value="CAI9299054.1"/>
    <property type="molecule type" value="Genomic_DNA"/>
</dbReference>
<organism evidence="1 2">
    <name type="scientific">Lactuca saligna</name>
    <name type="common">Willowleaf lettuce</name>
    <dbReference type="NCBI Taxonomy" id="75948"/>
    <lineage>
        <taxon>Eukaryota</taxon>
        <taxon>Viridiplantae</taxon>
        <taxon>Streptophyta</taxon>
        <taxon>Embryophyta</taxon>
        <taxon>Tracheophyta</taxon>
        <taxon>Spermatophyta</taxon>
        <taxon>Magnoliopsida</taxon>
        <taxon>eudicotyledons</taxon>
        <taxon>Gunneridae</taxon>
        <taxon>Pentapetalae</taxon>
        <taxon>asterids</taxon>
        <taxon>campanulids</taxon>
        <taxon>Asterales</taxon>
        <taxon>Asteraceae</taxon>
        <taxon>Cichorioideae</taxon>
        <taxon>Cichorieae</taxon>
        <taxon>Lactucinae</taxon>
        <taxon>Lactuca</taxon>
    </lineage>
</organism>
<keyword evidence="2" id="KW-1185">Reference proteome</keyword>
<dbReference type="AlphaFoldDB" id="A0AA35ZUB6"/>
<proteinExistence type="predicted"/>
<sequence>MFSFADIQFDHEEENIPDHMLMSGKQFKILNQKLNFLRYIKANTRSRNTVSGIEVDVLLRSQEHRLKVVIEQIESKYEERVKHHVENFQSEFKQLREVAEEQHILFFEEVKKVQEYINLKVESLKSELLKEVTKVEQCHLSLQTKLNVFSEEIRKLVENFTAFSIKDPQVFTKTEDFLARLKESILKLYSSPESPPSQESLSQMFSSLE</sequence>
<reference evidence="1" key="1">
    <citation type="submission" date="2023-04" db="EMBL/GenBank/DDBJ databases">
        <authorList>
            <person name="Vijverberg K."/>
            <person name="Xiong W."/>
            <person name="Schranz E."/>
        </authorList>
    </citation>
    <scope>NUCLEOTIDE SEQUENCE</scope>
</reference>
<protein>
    <submittedName>
        <fullName evidence="1">Uncharacterized protein</fullName>
    </submittedName>
</protein>
<evidence type="ECO:0000313" key="2">
    <source>
        <dbReference type="Proteomes" id="UP001177003"/>
    </source>
</evidence>
<dbReference type="Proteomes" id="UP001177003">
    <property type="component" value="Chromosome 8"/>
</dbReference>
<accession>A0AA35ZUB6</accession>
<name>A0AA35ZUB6_LACSI</name>
<gene>
    <name evidence="1" type="ORF">LSALG_LOCUS37783</name>
</gene>